<feature type="compositionally biased region" description="Polar residues" evidence="1">
    <location>
        <begin position="23"/>
        <end position="38"/>
    </location>
</feature>
<evidence type="ECO:0000313" key="2">
    <source>
        <dbReference type="EMBL" id="TGZ82682.1"/>
    </source>
</evidence>
<dbReference type="EMBL" id="ML220114">
    <property type="protein sequence ID" value="TGZ82682.1"/>
    <property type="molecule type" value="Genomic_DNA"/>
</dbReference>
<evidence type="ECO:0000313" key="3">
    <source>
        <dbReference type="Proteomes" id="UP000298138"/>
    </source>
</evidence>
<keyword evidence="3" id="KW-1185">Reference proteome</keyword>
<proteinExistence type="predicted"/>
<feature type="region of interest" description="Disordered" evidence="1">
    <location>
        <begin position="1"/>
        <end position="59"/>
    </location>
</feature>
<dbReference type="AlphaFoldDB" id="A0A4S2N0P8"/>
<sequence length="156" mass="16892">MAPHPPAPPHSGLSRHHLKRLTAASTPSQTWTGSLTRQTPSPAPPPPSHRIHPSSTSRCSPERLLELVIQILLRRPLLQQPIAPASDPRASPPPANSQKKKKTKQGSFAASVQSYSYTSLRLRLSSPAPVRVLFVPATNLSTSRISAARARPSVKF</sequence>
<protein>
    <submittedName>
        <fullName evidence="2">Uncharacterized protein</fullName>
    </submittedName>
</protein>
<dbReference type="InParanoid" id="A0A4S2N0P8"/>
<gene>
    <name evidence="2" type="ORF">EX30DRAFT_338987</name>
</gene>
<reference evidence="2 3" key="1">
    <citation type="submission" date="2019-04" db="EMBL/GenBank/DDBJ databases">
        <title>Comparative genomics and transcriptomics to analyze fruiting body development in filamentous ascomycetes.</title>
        <authorList>
            <consortium name="DOE Joint Genome Institute"/>
            <person name="Lutkenhaus R."/>
            <person name="Traeger S."/>
            <person name="Breuer J."/>
            <person name="Kuo A."/>
            <person name="Lipzen A."/>
            <person name="Pangilinan J."/>
            <person name="Dilworth D."/>
            <person name="Sandor L."/>
            <person name="Poggeler S."/>
            <person name="Barry K."/>
            <person name="Grigoriev I.V."/>
            <person name="Nowrousian M."/>
        </authorList>
    </citation>
    <scope>NUCLEOTIDE SEQUENCE [LARGE SCALE GENOMIC DNA]</scope>
    <source>
        <strain evidence="2 3">CBS 389.68</strain>
    </source>
</reference>
<feature type="compositionally biased region" description="Low complexity" evidence="1">
    <location>
        <begin position="80"/>
        <end position="89"/>
    </location>
</feature>
<dbReference type="Proteomes" id="UP000298138">
    <property type="component" value="Unassembled WGS sequence"/>
</dbReference>
<organism evidence="2 3">
    <name type="scientific">Ascodesmis nigricans</name>
    <dbReference type="NCBI Taxonomy" id="341454"/>
    <lineage>
        <taxon>Eukaryota</taxon>
        <taxon>Fungi</taxon>
        <taxon>Dikarya</taxon>
        <taxon>Ascomycota</taxon>
        <taxon>Pezizomycotina</taxon>
        <taxon>Pezizomycetes</taxon>
        <taxon>Pezizales</taxon>
        <taxon>Ascodesmidaceae</taxon>
        <taxon>Ascodesmis</taxon>
    </lineage>
</organism>
<name>A0A4S2N0P8_9PEZI</name>
<evidence type="ECO:0000256" key="1">
    <source>
        <dbReference type="SAM" id="MobiDB-lite"/>
    </source>
</evidence>
<feature type="region of interest" description="Disordered" evidence="1">
    <location>
        <begin position="80"/>
        <end position="111"/>
    </location>
</feature>
<accession>A0A4S2N0P8</accession>